<organism evidence="1 2">
    <name type="scientific">Zoogloea ramigera</name>
    <dbReference type="NCBI Taxonomy" id="350"/>
    <lineage>
        <taxon>Bacteria</taxon>
        <taxon>Pseudomonadati</taxon>
        <taxon>Pseudomonadota</taxon>
        <taxon>Betaproteobacteria</taxon>
        <taxon>Rhodocyclales</taxon>
        <taxon>Zoogloeaceae</taxon>
        <taxon>Zoogloea</taxon>
    </lineage>
</organism>
<proteinExistence type="predicted"/>
<dbReference type="OrthoDB" id="1907165at2"/>
<reference evidence="1 2" key="1">
    <citation type="submission" date="2019-06" db="EMBL/GenBank/DDBJ databases">
        <title>Whole genome shotgun sequence of Zoogloea ramigera NBRC 15342.</title>
        <authorList>
            <person name="Hosoyama A."/>
            <person name="Uohara A."/>
            <person name="Ohji S."/>
            <person name="Ichikawa N."/>
        </authorList>
    </citation>
    <scope>NUCLEOTIDE SEQUENCE [LARGE SCALE GENOMIC DNA]</scope>
    <source>
        <strain evidence="1 2">NBRC 15342</strain>
    </source>
</reference>
<gene>
    <name evidence="1" type="ORF">ZRA01_34080</name>
</gene>
<comment type="caution">
    <text evidence="1">The sequence shown here is derived from an EMBL/GenBank/DDBJ whole genome shotgun (WGS) entry which is preliminary data.</text>
</comment>
<keyword evidence="2" id="KW-1185">Reference proteome</keyword>
<dbReference type="Proteomes" id="UP000318422">
    <property type="component" value="Unassembled WGS sequence"/>
</dbReference>
<evidence type="ECO:0008006" key="3">
    <source>
        <dbReference type="Google" id="ProtNLM"/>
    </source>
</evidence>
<protein>
    <recommendedName>
        <fullName evidence="3">Phage protein D</fullName>
    </recommendedName>
</protein>
<dbReference type="AlphaFoldDB" id="A0A4Y4CWM0"/>
<sequence length="359" mass="38933">MTTPPLNAPGRPQIQVDGTRAERLEADLIRLEARADAAGVASLEAVFLNWGSREQGQPVDYVHFHQAAIDFGKRLSIGFEVTGQLQTVFDGLITGIGAAYPELRPPELTLLAEDALAGLRYRRRTRLSENLADGDIASTILGDAGLRADVGRSGASHVELWQVNEDELGALRARSGDALIELRDGSVHVTEPASLTATPLRLTRENNLIRFTVLADLAHQRGEVRVHGYDVAAKEAIHERAGADAVRPEASRGRLGPDVVTRVFANAAEDLHLEAPATGAEARSLAEAAMRRRARRFVRGTGVTLGTPELHVGARIELVDLGPWFAGIYLVTAVTHRFDQIEGYRTEFEAQRPDLGEAS</sequence>
<dbReference type="RefSeq" id="WP_141354543.1">
    <property type="nucleotide sequence ID" value="NZ_BJNV01000077.1"/>
</dbReference>
<accession>A0A4Y4CWM0</accession>
<dbReference type="SUPFAM" id="SSF69279">
    <property type="entry name" value="Phage tail proteins"/>
    <property type="match status" value="1"/>
</dbReference>
<dbReference type="EMBL" id="BJNV01000077">
    <property type="protein sequence ID" value="GEC97335.1"/>
    <property type="molecule type" value="Genomic_DNA"/>
</dbReference>
<evidence type="ECO:0000313" key="2">
    <source>
        <dbReference type="Proteomes" id="UP000318422"/>
    </source>
</evidence>
<evidence type="ECO:0000313" key="1">
    <source>
        <dbReference type="EMBL" id="GEC97335.1"/>
    </source>
</evidence>
<name>A0A4Y4CWM0_ZOORA</name>